<dbReference type="GO" id="GO:0005739">
    <property type="term" value="C:mitochondrion"/>
    <property type="evidence" value="ECO:0007669"/>
    <property type="project" value="GOC"/>
</dbReference>
<evidence type="ECO:0000256" key="2">
    <source>
        <dbReference type="ARBA" id="ARBA00022490"/>
    </source>
</evidence>
<dbReference type="PANTHER" id="PTHR23245:SF36">
    <property type="entry name" value="TRNA (GUANINE(37)-N1)-METHYLTRANSFERASE"/>
    <property type="match status" value="1"/>
</dbReference>
<dbReference type="GO" id="GO:0002939">
    <property type="term" value="P:tRNA N1-guanine methylation"/>
    <property type="evidence" value="ECO:0007669"/>
    <property type="project" value="TreeGrafter"/>
</dbReference>
<evidence type="ECO:0000256" key="6">
    <source>
        <dbReference type="ARBA" id="ARBA00022694"/>
    </source>
</evidence>
<evidence type="ECO:0000256" key="5">
    <source>
        <dbReference type="ARBA" id="ARBA00022691"/>
    </source>
</evidence>
<evidence type="ECO:0000256" key="1">
    <source>
        <dbReference type="ARBA" id="ARBA00009775"/>
    </source>
</evidence>
<dbReference type="Gene3D" id="3.40.50.150">
    <property type="entry name" value="Vaccinia Virus protein VP39"/>
    <property type="match status" value="1"/>
</dbReference>
<evidence type="ECO:0000259" key="8">
    <source>
        <dbReference type="PROSITE" id="PS51684"/>
    </source>
</evidence>
<dbReference type="PANTHER" id="PTHR23245">
    <property type="entry name" value="TRNA METHYLTRANSFERASE"/>
    <property type="match status" value="1"/>
</dbReference>
<comment type="caution">
    <text evidence="9">The sequence shown here is derived from an EMBL/GenBank/DDBJ whole genome shotgun (WGS) entry which is preliminary data.</text>
</comment>
<keyword evidence="6" id="KW-0819">tRNA processing</keyword>
<evidence type="ECO:0000256" key="4">
    <source>
        <dbReference type="ARBA" id="ARBA00022679"/>
    </source>
</evidence>
<sequence length="250" mass="27588">MSGNGGSCVDQKQFERTITIQALRVPKEKCQTYLKSLQGFVLDRPRLKCVVLDSLGSDANSRLILLKEQAAGSGAPLPAAVGDLCAKDNLEVCEYELKLDYNYFTAEQVLKELLPKGTEVPGSFETVGHVAHLNLREELLGFKHLIGEVLLDKNLPRIQTIVNKVGSIENTFRVPEFEVLAGKSSMVTEVKQHGATFKLDFAKVYWNSRLEQEHKRLCTKHLRGSKTVVCDMMAGIGPFAVPAGIAFLQA</sequence>
<keyword evidence="4" id="KW-0808">Transferase</keyword>
<dbReference type="InterPro" id="IPR056743">
    <property type="entry name" value="TRM5-TYW2-like_MTfase"/>
</dbReference>
<evidence type="ECO:0000256" key="3">
    <source>
        <dbReference type="ARBA" id="ARBA00022603"/>
    </source>
</evidence>
<dbReference type="Pfam" id="PF02475">
    <property type="entry name" value="TRM5-TYW2_MTfase"/>
    <property type="match status" value="1"/>
</dbReference>
<keyword evidence="2" id="KW-0963">Cytoplasm</keyword>
<organism evidence="9 10">
    <name type="scientific">Cymbomonas tetramitiformis</name>
    <dbReference type="NCBI Taxonomy" id="36881"/>
    <lineage>
        <taxon>Eukaryota</taxon>
        <taxon>Viridiplantae</taxon>
        <taxon>Chlorophyta</taxon>
        <taxon>Pyramimonadophyceae</taxon>
        <taxon>Pyramimonadales</taxon>
        <taxon>Pyramimonadaceae</taxon>
        <taxon>Cymbomonas</taxon>
    </lineage>
</organism>
<proteinExistence type="inferred from homology"/>
<dbReference type="Proteomes" id="UP001190700">
    <property type="component" value="Unassembled WGS sequence"/>
</dbReference>
<gene>
    <name evidence="9" type="ORF">CYMTET_22037</name>
</gene>
<evidence type="ECO:0000256" key="7">
    <source>
        <dbReference type="ARBA" id="ARBA00047783"/>
    </source>
</evidence>
<comment type="similarity">
    <text evidence="1">Belongs to the class I-like SAM-binding methyltransferase superfamily. TRM5/TYW2 family.</text>
</comment>
<dbReference type="Gene3D" id="3.30.300.110">
    <property type="entry name" value="Met-10+ protein-like domains"/>
    <property type="match status" value="1"/>
</dbReference>
<dbReference type="SUPFAM" id="SSF53335">
    <property type="entry name" value="S-adenosyl-L-methionine-dependent methyltransferases"/>
    <property type="match status" value="1"/>
</dbReference>
<dbReference type="EMBL" id="LGRX02010898">
    <property type="protein sequence ID" value="KAK3269525.1"/>
    <property type="molecule type" value="Genomic_DNA"/>
</dbReference>
<dbReference type="PROSITE" id="PS51684">
    <property type="entry name" value="SAM_MT_TRM5_TYW2"/>
    <property type="match status" value="1"/>
</dbReference>
<keyword evidence="3" id="KW-0489">Methyltransferase</keyword>
<protein>
    <recommendedName>
        <fullName evidence="8">SAM-dependent methyltransferase TRM5/TYW2-type domain-containing protein</fullName>
    </recommendedName>
</protein>
<feature type="domain" description="SAM-dependent methyltransferase TRM5/TYW2-type" evidence="8">
    <location>
        <begin position="124"/>
        <end position="250"/>
    </location>
</feature>
<dbReference type="InterPro" id="IPR030382">
    <property type="entry name" value="MeTrfase_TRM5/TYW2"/>
</dbReference>
<accession>A0AAE0L2P4</accession>
<evidence type="ECO:0000313" key="10">
    <source>
        <dbReference type="Proteomes" id="UP001190700"/>
    </source>
</evidence>
<dbReference type="GO" id="GO:0052906">
    <property type="term" value="F:tRNA (guanine(37)-N1)-methyltransferase activity"/>
    <property type="evidence" value="ECO:0007669"/>
    <property type="project" value="UniProtKB-EC"/>
</dbReference>
<name>A0AAE0L2P4_9CHLO</name>
<keyword evidence="10" id="KW-1185">Reference proteome</keyword>
<dbReference type="AlphaFoldDB" id="A0AAE0L2P4"/>
<dbReference type="FunFam" id="3.30.300.110:FF:000001">
    <property type="entry name" value="tRNA (guanine(37)-N1)-methyltransferase"/>
    <property type="match status" value="1"/>
</dbReference>
<dbReference type="GO" id="GO:0070901">
    <property type="term" value="P:mitochondrial tRNA methylation"/>
    <property type="evidence" value="ECO:0007669"/>
    <property type="project" value="UniProtKB-ARBA"/>
</dbReference>
<keyword evidence="5" id="KW-0949">S-adenosyl-L-methionine</keyword>
<dbReference type="InterPro" id="IPR029063">
    <property type="entry name" value="SAM-dependent_MTases_sf"/>
</dbReference>
<evidence type="ECO:0000313" key="9">
    <source>
        <dbReference type="EMBL" id="KAK3269525.1"/>
    </source>
</evidence>
<comment type="catalytic activity">
    <reaction evidence="7">
        <text>guanosine(37) in tRNA + S-adenosyl-L-methionine = N(1)-methylguanosine(37) in tRNA + S-adenosyl-L-homocysteine + H(+)</text>
        <dbReference type="Rhea" id="RHEA:36899"/>
        <dbReference type="Rhea" id="RHEA-COMP:10145"/>
        <dbReference type="Rhea" id="RHEA-COMP:10147"/>
        <dbReference type="ChEBI" id="CHEBI:15378"/>
        <dbReference type="ChEBI" id="CHEBI:57856"/>
        <dbReference type="ChEBI" id="CHEBI:59789"/>
        <dbReference type="ChEBI" id="CHEBI:73542"/>
        <dbReference type="ChEBI" id="CHEBI:74269"/>
        <dbReference type="EC" id="2.1.1.228"/>
    </reaction>
</comment>
<dbReference type="InterPro" id="IPR056744">
    <property type="entry name" value="TRM5/TYW2-like_N"/>
</dbReference>
<dbReference type="Pfam" id="PF25133">
    <property type="entry name" value="TYW2_N_2"/>
    <property type="match status" value="1"/>
</dbReference>
<reference evidence="9 10" key="1">
    <citation type="journal article" date="2015" name="Genome Biol. Evol.">
        <title>Comparative Genomics of a Bacterivorous Green Alga Reveals Evolutionary Causalities and Consequences of Phago-Mixotrophic Mode of Nutrition.</title>
        <authorList>
            <person name="Burns J.A."/>
            <person name="Paasch A."/>
            <person name="Narechania A."/>
            <person name="Kim E."/>
        </authorList>
    </citation>
    <scope>NUCLEOTIDE SEQUENCE [LARGE SCALE GENOMIC DNA]</scope>
    <source>
        <strain evidence="9 10">PLY_AMNH</strain>
    </source>
</reference>